<gene>
    <name evidence="2" type="ORF">S06H3_34529</name>
</gene>
<dbReference type="InterPro" id="IPR000014">
    <property type="entry name" value="PAS"/>
</dbReference>
<keyword evidence="1" id="KW-0175">Coiled coil</keyword>
<evidence type="ECO:0008006" key="3">
    <source>
        <dbReference type="Google" id="ProtNLM"/>
    </source>
</evidence>
<proteinExistence type="predicted"/>
<dbReference type="SUPFAM" id="SSF55781">
    <property type="entry name" value="GAF domain-like"/>
    <property type="match status" value="1"/>
</dbReference>
<name>X1MH15_9ZZZZ</name>
<dbReference type="CDD" id="cd00130">
    <property type="entry name" value="PAS"/>
    <property type="match status" value="1"/>
</dbReference>
<feature type="non-terminal residue" evidence="2">
    <location>
        <position position="1"/>
    </location>
</feature>
<organism evidence="2">
    <name type="scientific">marine sediment metagenome</name>
    <dbReference type="NCBI Taxonomy" id="412755"/>
    <lineage>
        <taxon>unclassified sequences</taxon>
        <taxon>metagenomes</taxon>
        <taxon>ecological metagenomes</taxon>
    </lineage>
</organism>
<evidence type="ECO:0000313" key="2">
    <source>
        <dbReference type="EMBL" id="GAI30558.1"/>
    </source>
</evidence>
<dbReference type="InterPro" id="IPR029016">
    <property type="entry name" value="GAF-like_dom_sf"/>
</dbReference>
<accession>X1MH15</accession>
<dbReference type="EMBL" id="BARV01020736">
    <property type="protein sequence ID" value="GAI30558.1"/>
    <property type="molecule type" value="Genomic_DNA"/>
</dbReference>
<dbReference type="Gene3D" id="3.30.450.20">
    <property type="entry name" value="PAS domain"/>
    <property type="match status" value="1"/>
</dbReference>
<feature type="coiled-coil region" evidence="1">
    <location>
        <begin position="71"/>
        <end position="166"/>
    </location>
</feature>
<sequence>EDSEARALLSLMGCEGTGPVLVQPLGHYEEALGVLMVGNGVSGREFTEGDRQVGRTLGSQIALAIQNARAHQALETKVQQMARALRAQEAEAKKQRAALEVEVKKSQGEMLLSAQKLYEQERAAKRARKALEEAARDRVMSLRNAVKKSRAEREALLDRIGDLEREAALAQGLSDDSGSETVLEDMTCGVVIGDASGNIGRINTTASQMLHVSPETTLSKPLWDLVRDERWHKSIEELATKPHDMVVTTVEVGNRVLRAILSSMASAQEE</sequence>
<comment type="caution">
    <text evidence="2">The sequence shown here is derived from an EMBL/GenBank/DDBJ whole genome shotgun (WGS) entry which is preliminary data.</text>
</comment>
<dbReference type="Gene3D" id="3.30.450.40">
    <property type="match status" value="1"/>
</dbReference>
<dbReference type="AlphaFoldDB" id="X1MH15"/>
<reference evidence="2" key="1">
    <citation type="journal article" date="2014" name="Front. Microbiol.">
        <title>High frequency of phylogenetically diverse reductive dehalogenase-homologous genes in deep subseafloor sedimentary metagenomes.</title>
        <authorList>
            <person name="Kawai M."/>
            <person name="Futagami T."/>
            <person name="Toyoda A."/>
            <person name="Takaki Y."/>
            <person name="Nishi S."/>
            <person name="Hori S."/>
            <person name="Arai W."/>
            <person name="Tsubouchi T."/>
            <person name="Morono Y."/>
            <person name="Uchiyama I."/>
            <person name="Ito T."/>
            <person name="Fujiyama A."/>
            <person name="Inagaki F."/>
            <person name="Takami H."/>
        </authorList>
    </citation>
    <scope>NUCLEOTIDE SEQUENCE</scope>
    <source>
        <strain evidence="2">Expedition CK06-06</strain>
    </source>
</reference>
<evidence type="ECO:0000256" key="1">
    <source>
        <dbReference type="SAM" id="Coils"/>
    </source>
</evidence>
<dbReference type="InterPro" id="IPR035965">
    <property type="entry name" value="PAS-like_dom_sf"/>
</dbReference>
<protein>
    <recommendedName>
        <fullName evidence="3">GAF domain-containing protein</fullName>
    </recommendedName>
</protein>
<dbReference type="SUPFAM" id="SSF55785">
    <property type="entry name" value="PYP-like sensor domain (PAS domain)"/>
    <property type="match status" value="1"/>
</dbReference>